<feature type="compositionally biased region" description="Acidic residues" evidence="1">
    <location>
        <begin position="274"/>
        <end position="286"/>
    </location>
</feature>
<feature type="region of interest" description="Disordered" evidence="1">
    <location>
        <begin position="338"/>
        <end position="369"/>
    </location>
</feature>
<keyword evidence="2" id="KW-0812">Transmembrane</keyword>
<dbReference type="Proteomes" id="UP000054558">
    <property type="component" value="Unassembled WGS sequence"/>
</dbReference>
<evidence type="ECO:0000313" key="5">
    <source>
        <dbReference type="Proteomes" id="UP000054558"/>
    </source>
</evidence>
<keyword evidence="2" id="KW-0472">Membrane</keyword>
<evidence type="ECO:0000256" key="1">
    <source>
        <dbReference type="SAM" id="MobiDB-lite"/>
    </source>
</evidence>
<feature type="region of interest" description="Disordered" evidence="1">
    <location>
        <begin position="614"/>
        <end position="642"/>
    </location>
</feature>
<feature type="region of interest" description="Disordered" evidence="1">
    <location>
        <begin position="1040"/>
        <end position="1100"/>
    </location>
</feature>
<name>A0A1Y1I7U6_KLENI</name>
<feature type="compositionally biased region" description="Basic and acidic residues" evidence="1">
    <location>
        <begin position="1123"/>
        <end position="1137"/>
    </location>
</feature>
<feature type="transmembrane region" description="Helical" evidence="2">
    <location>
        <begin position="109"/>
        <end position="129"/>
    </location>
</feature>
<feature type="transmembrane region" description="Helical" evidence="2">
    <location>
        <begin position="84"/>
        <end position="103"/>
    </location>
</feature>
<gene>
    <name evidence="4" type="ORF">KFL_002990110</name>
</gene>
<sequence>MFMCESLKFALVLATSVVLLTALGEANGTSSGMELLTWRWQSLASIPWVSACLPFELLNLAWALAGLLLCTCPIWSKWYGANRLNITTIFYVTGSALEALYFLHTKDALPYVLTRALLLPMAASLTLPASYRLRLFTHVSGLLLCIAVACLRSDAAAVSALLCTALVVAYTTGALLPDLSGRSGRLERIEKRQMVEEAEAAPILGGADAGESAEGRRDGKHTEGLSEDKKAGIGGGSTGYVEKHVILEGSSSEDAGISGRQGKDEDLGRKGMNEDPEEGEGDEEDDFEERIMELAAAPKTARDSSETIFTGRPNASAALIDTAPDAAIASLLRDRAAAKRPSGSASEGGSASSGEAPPGAERPWSRTPGSFVLTNEERMATTTSRLIALAGAASGRVPRGGVQQPDPGTERGPPTRGGGVPVAAPSASPRISITGALPPAGGTVGMGQMRSALGKTGPSPGSGSGVGRGRGSDKQPEGGSGLSKPPESRKGKEKLVEEEPAEAPRGPRGAGGGLLILPGMSEREREALAATYAAVSAARAAETMGAARPWGTGAGLPSTELDYRGPGAGNWQSPAWTGLGEEWLGWMQDMFFMGPGWDGGISRADDEREAAAKARAAEAGAKSVLPEGAGSDDEDESDDDESYDFAKMEEKYKGLLGSMRGFGGGGFGSSGSGGRVDVSKANTDVIRGDVARGGLGSGVSFAAAAAEPSDDSDEGEDEDSGSEDDDFDDLVGAYPGPLDPLRSPAPNPWAIDFGQQIRLLAAIAQQKSVEPSPDAGNPFSLDISRPGQSPPQNLSASADAITIPHFVLDASSPVLKVATAEGEGFLETKPEPAGTGNWFETTPPATPLPSPFGTGGLGLLPEYAPRFPDAQFPGTSADVLREELEERMLSSDRVEDVGAYLSTSERITQLLSAPAFTLDASVPAGLPGLSASGRDAGLGAPAFTLDASISAAAPAFTLNASIPAAAPAFTLDASIPAAAPPFTLDASIPATRPPGIVPGGVNAGFGAAGMQDVRAASERITELLAAPSFTLDASVPAVPLERAQQTGELRGTRFGEDGLQGPSSSRGGAESSGLRGEVVSRISGTGYGGGSVGVRAEGPPTASLTVSSALATELYNTPSKGPSPDRNDPSSLRDRMTLRSGRSYPSPAKAAETSFLSPDVSSFSREQNEPSSRFRRDGEKGAGASADARLTTSSRGALGFSLDASRGPEDGHGPSAFAAPTFTLDASRSAASPVSAGVSFVPPMFTLDASRPARSTDVPDAPPAFTLNASKPVAAAPGGVGATSLTLDASKPVAAAQGGVGEAAGKSSPDGYAWTQMSERLARRSNGRGISKVDQEWLKVMERVKDKLPQTQSGWKPELHIPFAALGN</sequence>
<feature type="compositionally biased region" description="Basic and acidic residues" evidence="1">
    <location>
        <begin position="213"/>
        <end position="231"/>
    </location>
</feature>
<keyword evidence="3" id="KW-0732">Signal</keyword>
<keyword evidence="2" id="KW-1133">Transmembrane helix</keyword>
<feature type="compositionally biased region" description="Basic and acidic residues" evidence="1">
    <location>
        <begin position="261"/>
        <end position="273"/>
    </location>
</feature>
<feature type="compositionally biased region" description="Acidic residues" evidence="1">
    <location>
        <begin position="630"/>
        <end position="642"/>
    </location>
</feature>
<feature type="compositionally biased region" description="Basic and acidic residues" evidence="1">
    <location>
        <begin position="486"/>
        <end position="497"/>
    </location>
</feature>
<feature type="compositionally biased region" description="Low complexity" evidence="1">
    <location>
        <begin position="341"/>
        <end position="361"/>
    </location>
</feature>
<feature type="chain" id="PRO_5012530634" evidence="3">
    <location>
        <begin position="29"/>
        <end position="1368"/>
    </location>
</feature>
<feature type="region of interest" description="Disordered" evidence="1">
    <location>
        <begin position="200"/>
        <end position="286"/>
    </location>
</feature>
<reference evidence="4 5" key="1">
    <citation type="journal article" date="2014" name="Nat. Commun.">
        <title>Klebsormidium flaccidum genome reveals primary factors for plant terrestrial adaptation.</title>
        <authorList>
            <person name="Hori K."/>
            <person name="Maruyama F."/>
            <person name="Fujisawa T."/>
            <person name="Togashi T."/>
            <person name="Yamamoto N."/>
            <person name="Seo M."/>
            <person name="Sato S."/>
            <person name="Yamada T."/>
            <person name="Mori H."/>
            <person name="Tajima N."/>
            <person name="Moriyama T."/>
            <person name="Ikeuchi M."/>
            <person name="Watanabe M."/>
            <person name="Wada H."/>
            <person name="Kobayashi K."/>
            <person name="Saito M."/>
            <person name="Masuda T."/>
            <person name="Sasaki-Sekimoto Y."/>
            <person name="Mashiguchi K."/>
            <person name="Awai K."/>
            <person name="Shimojima M."/>
            <person name="Masuda S."/>
            <person name="Iwai M."/>
            <person name="Nobusawa T."/>
            <person name="Narise T."/>
            <person name="Kondo S."/>
            <person name="Saito H."/>
            <person name="Sato R."/>
            <person name="Murakawa M."/>
            <person name="Ihara Y."/>
            <person name="Oshima-Yamada Y."/>
            <person name="Ohtaka K."/>
            <person name="Satoh M."/>
            <person name="Sonobe K."/>
            <person name="Ishii M."/>
            <person name="Ohtani R."/>
            <person name="Kanamori-Sato M."/>
            <person name="Honoki R."/>
            <person name="Miyazaki D."/>
            <person name="Mochizuki H."/>
            <person name="Umetsu J."/>
            <person name="Higashi K."/>
            <person name="Shibata D."/>
            <person name="Kamiya Y."/>
            <person name="Sato N."/>
            <person name="Nakamura Y."/>
            <person name="Tabata S."/>
            <person name="Ida S."/>
            <person name="Kurokawa K."/>
            <person name="Ohta H."/>
        </authorList>
    </citation>
    <scope>NUCLEOTIDE SEQUENCE [LARGE SCALE GENOMIC DNA]</scope>
    <source>
        <strain evidence="4 5">NIES-2285</strain>
    </source>
</reference>
<feature type="transmembrane region" description="Helical" evidence="2">
    <location>
        <begin position="141"/>
        <end position="170"/>
    </location>
</feature>
<feature type="region of interest" description="Disordered" evidence="1">
    <location>
        <begin position="701"/>
        <end position="747"/>
    </location>
</feature>
<evidence type="ECO:0000256" key="3">
    <source>
        <dbReference type="SAM" id="SignalP"/>
    </source>
</evidence>
<accession>A0A1Y1I7U6</accession>
<dbReference type="EMBL" id="DF237248">
    <property type="protein sequence ID" value="GAQ86603.1"/>
    <property type="molecule type" value="Genomic_DNA"/>
</dbReference>
<feature type="compositionally biased region" description="Polar residues" evidence="1">
    <location>
        <begin position="1154"/>
        <end position="1165"/>
    </location>
</feature>
<proteinExistence type="predicted"/>
<evidence type="ECO:0000313" key="4">
    <source>
        <dbReference type="EMBL" id="GAQ86603.1"/>
    </source>
</evidence>
<feature type="compositionally biased region" description="Basic and acidic residues" evidence="1">
    <location>
        <begin position="1166"/>
        <end position="1180"/>
    </location>
</feature>
<evidence type="ECO:0000256" key="2">
    <source>
        <dbReference type="SAM" id="Phobius"/>
    </source>
</evidence>
<feature type="compositionally biased region" description="Polar residues" evidence="1">
    <location>
        <begin position="786"/>
        <end position="795"/>
    </location>
</feature>
<feature type="signal peptide" evidence="3">
    <location>
        <begin position="1"/>
        <end position="28"/>
    </location>
</feature>
<feature type="transmembrane region" description="Helical" evidence="2">
    <location>
        <begin position="48"/>
        <end position="72"/>
    </location>
</feature>
<feature type="region of interest" description="Disordered" evidence="1">
    <location>
        <begin position="391"/>
        <end position="516"/>
    </location>
</feature>
<organism evidence="4 5">
    <name type="scientific">Klebsormidium nitens</name>
    <name type="common">Green alga</name>
    <name type="synonym">Ulothrix nitens</name>
    <dbReference type="NCBI Taxonomy" id="105231"/>
    <lineage>
        <taxon>Eukaryota</taxon>
        <taxon>Viridiplantae</taxon>
        <taxon>Streptophyta</taxon>
        <taxon>Klebsormidiophyceae</taxon>
        <taxon>Klebsormidiales</taxon>
        <taxon>Klebsormidiaceae</taxon>
        <taxon>Klebsormidium</taxon>
    </lineage>
</organism>
<protein>
    <submittedName>
        <fullName evidence="4">Uncharacterized protein</fullName>
    </submittedName>
</protein>
<feature type="region of interest" description="Disordered" evidence="1">
    <location>
        <begin position="1114"/>
        <end position="1192"/>
    </location>
</feature>
<feature type="compositionally biased region" description="Gly residues" evidence="1">
    <location>
        <begin position="460"/>
        <end position="469"/>
    </location>
</feature>
<keyword evidence="5" id="KW-1185">Reference proteome</keyword>
<feature type="compositionally biased region" description="Acidic residues" evidence="1">
    <location>
        <begin position="708"/>
        <end position="729"/>
    </location>
</feature>
<feature type="region of interest" description="Disordered" evidence="1">
    <location>
        <begin position="768"/>
        <end position="795"/>
    </location>
</feature>